<dbReference type="Pfam" id="PF10186">
    <property type="entry name" value="ATG14"/>
    <property type="match status" value="1"/>
</dbReference>
<dbReference type="InterPro" id="IPR018791">
    <property type="entry name" value="UV_resistance/autophagy_Atg14"/>
</dbReference>
<dbReference type="GO" id="GO:0005768">
    <property type="term" value="C:endosome"/>
    <property type="evidence" value="ECO:0007669"/>
    <property type="project" value="TreeGrafter"/>
</dbReference>
<evidence type="ECO:0000256" key="4">
    <source>
        <dbReference type="SAM" id="Coils"/>
    </source>
</evidence>
<dbReference type="VEuPathDB" id="FungiDB:A1O9_10445"/>
<dbReference type="PANTHER" id="PTHR15157:SF5">
    <property type="entry name" value="UV RADIATION RESISTANCE-ASSOCIATED GENE PROTEIN"/>
    <property type="match status" value="1"/>
</dbReference>
<evidence type="ECO:0000256" key="2">
    <source>
        <dbReference type="ARBA" id="ARBA00013807"/>
    </source>
</evidence>
<feature type="coiled-coil region" evidence="4">
    <location>
        <begin position="329"/>
        <end position="394"/>
    </location>
</feature>
<feature type="region of interest" description="Disordered" evidence="5">
    <location>
        <begin position="80"/>
        <end position="123"/>
    </location>
</feature>
<comment type="caution">
    <text evidence="6">The sequence shown here is derived from an EMBL/GenBank/DDBJ whole genome shotgun (WGS) entry which is preliminary data.</text>
</comment>
<dbReference type="STRING" id="1182545.A0A072PD25"/>
<organism evidence="6 7">
    <name type="scientific">Exophiala aquamarina CBS 119918</name>
    <dbReference type="NCBI Taxonomy" id="1182545"/>
    <lineage>
        <taxon>Eukaryota</taxon>
        <taxon>Fungi</taxon>
        <taxon>Dikarya</taxon>
        <taxon>Ascomycota</taxon>
        <taxon>Pezizomycotina</taxon>
        <taxon>Eurotiomycetes</taxon>
        <taxon>Chaetothyriomycetidae</taxon>
        <taxon>Chaetothyriales</taxon>
        <taxon>Herpotrichiellaceae</taxon>
        <taxon>Exophiala</taxon>
    </lineage>
</organism>
<gene>
    <name evidence="6" type="ORF">A1O9_10445</name>
</gene>
<dbReference type="Proteomes" id="UP000027920">
    <property type="component" value="Unassembled WGS sequence"/>
</dbReference>
<protein>
    <recommendedName>
        <fullName evidence="2">Autophagy-related protein 14</fullName>
    </recommendedName>
</protein>
<keyword evidence="3 4" id="KW-0175">Coiled coil</keyword>
<dbReference type="RefSeq" id="XP_013256060.1">
    <property type="nucleotide sequence ID" value="XM_013400606.1"/>
</dbReference>
<feature type="region of interest" description="Disordered" evidence="5">
    <location>
        <begin position="604"/>
        <end position="637"/>
    </location>
</feature>
<feature type="compositionally biased region" description="Basic and acidic residues" evidence="5">
    <location>
        <begin position="105"/>
        <end position="115"/>
    </location>
</feature>
<accession>A0A072PD25</accession>
<dbReference type="GO" id="GO:0000323">
    <property type="term" value="C:lytic vacuole"/>
    <property type="evidence" value="ECO:0007669"/>
    <property type="project" value="TreeGrafter"/>
</dbReference>
<keyword evidence="7" id="KW-1185">Reference proteome</keyword>
<reference evidence="6 7" key="1">
    <citation type="submission" date="2013-03" db="EMBL/GenBank/DDBJ databases">
        <title>The Genome Sequence of Exophiala aquamarina CBS 119918.</title>
        <authorList>
            <consortium name="The Broad Institute Genomics Platform"/>
            <person name="Cuomo C."/>
            <person name="de Hoog S."/>
            <person name="Gorbushina A."/>
            <person name="Walker B."/>
            <person name="Young S.K."/>
            <person name="Zeng Q."/>
            <person name="Gargeya S."/>
            <person name="Fitzgerald M."/>
            <person name="Haas B."/>
            <person name="Abouelleil A."/>
            <person name="Allen A.W."/>
            <person name="Alvarado L."/>
            <person name="Arachchi H.M."/>
            <person name="Berlin A.M."/>
            <person name="Chapman S.B."/>
            <person name="Gainer-Dewar J."/>
            <person name="Goldberg J."/>
            <person name="Griggs A."/>
            <person name="Gujja S."/>
            <person name="Hansen M."/>
            <person name="Howarth C."/>
            <person name="Imamovic A."/>
            <person name="Ireland A."/>
            <person name="Larimer J."/>
            <person name="McCowan C."/>
            <person name="Murphy C."/>
            <person name="Pearson M."/>
            <person name="Poon T.W."/>
            <person name="Priest M."/>
            <person name="Roberts A."/>
            <person name="Saif S."/>
            <person name="Shea T."/>
            <person name="Sisk P."/>
            <person name="Sykes S."/>
            <person name="Wortman J."/>
            <person name="Nusbaum C."/>
            <person name="Birren B."/>
        </authorList>
    </citation>
    <scope>NUCLEOTIDE SEQUENCE [LARGE SCALE GENOMIC DNA]</scope>
    <source>
        <strain evidence="6 7">CBS 119918</strain>
    </source>
</reference>
<dbReference type="PANTHER" id="PTHR15157">
    <property type="entry name" value="UV RADIATION RESISTANCE-ASSOCIATED GENE PROTEIN"/>
    <property type="match status" value="1"/>
</dbReference>
<dbReference type="OrthoDB" id="72772at2759"/>
<feature type="region of interest" description="Disordered" evidence="5">
    <location>
        <begin position="32"/>
        <end position="53"/>
    </location>
</feature>
<dbReference type="AlphaFoldDB" id="A0A072PD25"/>
<dbReference type="EMBL" id="AMGV01000013">
    <property type="protein sequence ID" value="KEF53470.1"/>
    <property type="molecule type" value="Genomic_DNA"/>
</dbReference>
<evidence type="ECO:0000256" key="5">
    <source>
        <dbReference type="SAM" id="MobiDB-lite"/>
    </source>
</evidence>
<evidence type="ECO:0000256" key="1">
    <source>
        <dbReference type="ARBA" id="ARBA00009574"/>
    </source>
</evidence>
<proteinExistence type="inferred from homology"/>
<feature type="compositionally biased region" description="Polar residues" evidence="5">
    <location>
        <begin position="80"/>
        <end position="104"/>
    </location>
</feature>
<dbReference type="HOGENOM" id="CLU_009375_1_0_1"/>
<dbReference type="CDD" id="cd06503">
    <property type="entry name" value="ATP-synt_Fo_b"/>
    <property type="match status" value="1"/>
</dbReference>
<dbReference type="GeneID" id="25285349"/>
<evidence type="ECO:0000256" key="3">
    <source>
        <dbReference type="ARBA" id="ARBA00023054"/>
    </source>
</evidence>
<evidence type="ECO:0000313" key="7">
    <source>
        <dbReference type="Proteomes" id="UP000027920"/>
    </source>
</evidence>
<dbReference type="GO" id="GO:0035493">
    <property type="term" value="P:SNARE complex assembly"/>
    <property type="evidence" value="ECO:0007669"/>
    <property type="project" value="TreeGrafter"/>
</dbReference>
<comment type="similarity">
    <text evidence="1">Belongs to the ATG14 family.</text>
</comment>
<sequence length="637" mass="72031">MSERDQSSRNERPFLYPWNRRLRHLHGVSLRNLHITPPSPKTKGKTAADDDAPYGLVSPAKRALRHDTAPLHHSRSFSDLVTSIDTPPSPLNRQKAATSYQKNDINTKARPEGTLRRRSTLHWTSASPRVRQSKLEDMVVNRLADTWISIHCSGVDEPIYITEVIERSMNPSFAFFDLDSSGPTVSRSDQCVVRVWARSTITEKYCLLVELDVNLRSLQYIGRSLENFHHPLPQNCILLHLSDGIYTSFTDLPAETQPNVLQLNEHTDGNARPTSSFDSLMQLANLDECIQDAVKVRMQLEADINKILEDNRDGKDDIDEDTLSLDANESQVKAALAAEQKQLRQLKKKRDELRDSLARRHEALKAGLQAEAKAKRLIEERSVAQREVEATRKEVEKESDGQIRRICESLLTLFPIEPIKNRTLQFTIRGIHLPNSVYNDTNRDEIAAALGFTSQLIYQLSLYLSVPLPYPIEPYGSRSYITDPISVGLSQRRYPLHPTTVPYKFEYGVFLLNKDIEFLMSKSGLRVLDIRHTLPNLKYLLYVLTAGTGELPARRAGGVRGLLMGGRLTPTMSRKTSEDNIQSQPMLVQRDSADLKVKADALSKEKADETAAKDPFVSTSPVHGLPPRFHIPRLQDK</sequence>
<dbReference type="GO" id="GO:0032991">
    <property type="term" value="C:protein-containing complex"/>
    <property type="evidence" value="ECO:0007669"/>
    <property type="project" value="UniProtKB-ARBA"/>
</dbReference>
<name>A0A072PD25_9EURO</name>
<dbReference type="GO" id="GO:0000149">
    <property type="term" value="F:SNARE binding"/>
    <property type="evidence" value="ECO:0007669"/>
    <property type="project" value="TreeGrafter"/>
</dbReference>
<evidence type="ECO:0000313" key="6">
    <source>
        <dbReference type="EMBL" id="KEF53470.1"/>
    </source>
</evidence>